<name>A0A383DWB3_9ZZZZ</name>
<proteinExistence type="predicted"/>
<evidence type="ECO:0000313" key="1">
    <source>
        <dbReference type="EMBL" id="SVE48857.1"/>
    </source>
</evidence>
<dbReference type="SUPFAM" id="SSF46785">
    <property type="entry name" value="Winged helix' DNA-binding domain"/>
    <property type="match status" value="1"/>
</dbReference>
<organism evidence="1">
    <name type="scientific">marine metagenome</name>
    <dbReference type="NCBI Taxonomy" id="408172"/>
    <lineage>
        <taxon>unclassified sequences</taxon>
        <taxon>metagenomes</taxon>
        <taxon>ecological metagenomes</taxon>
    </lineage>
</organism>
<dbReference type="InterPro" id="IPR036390">
    <property type="entry name" value="WH_DNA-bd_sf"/>
</dbReference>
<dbReference type="EMBL" id="UINC01220796">
    <property type="protein sequence ID" value="SVE48857.1"/>
    <property type="molecule type" value="Genomic_DNA"/>
</dbReference>
<sequence>MTDQPEVTAKQQLDLIWDYIKGFHAVHLIAIGAELGLFEAISEADDGVNSDKISQNLGLHGPYVDIWCKTACAYTLIHIDEAGHLRLSAHMDQLLADKQSPRYIADYAIAAAGFFTDDLRRYPEFFKSGEVFSFQEHGSDFSAQIGTMIAGFHKLIAYKLLPSVDGIATCLGAG</sequence>
<reference evidence="1" key="1">
    <citation type="submission" date="2018-05" db="EMBL/GenBank/DDBJ databases">
        <authorList>
            <person name="Lanie J.A."/>
            <person name="Ng W.-L."/>
            <person name="Kazmierczak K.M."/>
            <person name="Andrzejewski T.M."/>
            <person name="Davidsen T.M."/>
            <person name="Wayne K.J."/>
            <person name="Tettelin H."/>
            <person name="Glass J.I."/>
            <person name="Rusch D."/>
            <person name="Podicherti R."/>
            <person name="Tsui H.-C.T."/>
            <person name="Winkler M.E."/>
        </authorList>
    </citation>
    <scope>NUCLEOTIDE SEQUENCE</scope>
</reference>
<dbReference type="InterPro" id="IPR036388">
    <property type="entry name" value="WH-like_DNA-bd_sf"/>
</dbReference>
<protein>
    <submittedName>
        <fullName evidence="1">Uncharacterized protein</fullName>
    </submittedName>
</protein>
<dbReference type="Gene3D" id="1.10.10.10">
    <property type="entry name" value="Winged helix-like DNA-binding domain superfamily/Winged helix DNA-binding domain"/>
    <property type="match status" value="1"/>
</dbReference>
<feature type="non-terminal residue" evidence="1">
    <location>
        <position position="174"/>
    </location>
</feature>
<accession>A0A383DWB3</accession>
<gene>
    <name evidence="1" type="ORF">METZ01_LOCUS501711</name>
</gene>
<dbReference type="AlphaFoldDB" id="A0A383DWB3"/>